<feature type="binding site" evidence="8">
    <location>
        <position position="153"/>
    </location>
    <ligand>
        <name>(R)-pantoate</name>
        <dbReference type="ChEBI" id="CHEBI:15980"/>
    </ligand>
</feature>
<proteinExistence type="inferred from homology"/>
<dbReference type="EMBL" id="JACYTQ010000010">
    <property type="protein sequence ID" value="MBD8491050.1"/>
    <property type="molecule type" value="Genomic_DNA"/>
</dbReference>
<feature type="binding site" evidence="8">
    <location>
        <position position="176"/>
    </location>
    <ligand>
        <name>ATP</name>
        <dbReference type="ChEBI" id="CHEBI:30616"/>
    </ligand>
</feature>
<keyword evidence="10" id="KW-1185">Reference proteome</keyword>
<comment type="subcellular location">
    <subcellularLocation>
        <location evidence="8">Cytoplasm</location>
    </subcellularLocation>
</comment>
<comment type="pathway">
    <text evidence="1 8">Cofactor biosynthesis; (R)-pantothenate biosynthesis; (R)-pantothenate from (R)-pantoate and beta-alanine: step 1/1.</text>
</comment>
<evidence type="ECO:0000256" key="8">
    <source>
        <dbReference type="HAMAP-Rule" id="MF_00158"/>
    </source>
</evidence>
<evidence type="ECO:0000256" key="1">
    <source>
        <dbReference type="ARBA" id="ARBA00004990"/>
    </source>
</evidence>
<dbReference type="Proteomes" id="UP000647133">
    <property type="component" value="Unassembled WGS sequence"/>
</dbReference>
<reference evidence="9 10" key="1">
    <citation type="submission" date="2020-09" db="EMBL/GenBank/DDBJ databases">
        <title>Echinicola sp. CAU 1574 isolated from sand of Sido Beach.</title>
        <authorList>
            <person name="Kim W."/>
        </authorList>
    </citation>
    <scope>NUCLEOTIDE SEQUENCE [LARGE SCALE GENOMIC DNA]</scope>
    <source>
        <strain evidence="9 10">CAU 1574</strain>
    </source>
</reference>
<evidence type="ECO:0000313" key="9">
    <source>
        <dbReference type="EMBL" id="MBD8491050.1"/>
    </source>
</evidence>
<gene>
    <name evidence="8" type="primary">panC</name>
    <name evidence="9" type="ORF">IFO69_20015</name>
</gene>
<keyword evidence="4 8" id="KW-0566">Pantothenate biosynthesis</keyword>
<dbReference type="InterPro" id="IPR003721">
    <property type="entry name" value="Pantoate_ligase"/>
</dbReference>
<sequence>MKILHTKNEINLKLLEHRNASKSIGLVPTMGALHEGHLSLVHKAKGHADVVVVSIFVNPTQFNNPEDLEKYPRTVNEDLKMLEKSGVDYVFLPSVEEMYPQPSKLKFNFGDLETTLEGAFRPGHFNGVGVVVSKLFHIIKPDVAYFGQKDLQQVAIIRRMVEDLSFDVNLEVVPTVREEDGLAMSSRNRRLNSEERKLSVMLYESLVWARNELFAGCSWLEVQEKISHKFNEEPLAKLEYFELVKTKSLEVVSGIDLGSQLRANEFSICTAVYIGDVRLIDNLPI</sequence>
<dbReference type="PANTHER" id="PTHR21299">
    <property type="entry name" value="CYTIDYLATE KINASE/PANTOATE-BETA-ALANINE LIGASE"/>
    <property type="match status" value="1"/>
</dbReference>
<feature type="binding site" evidence="8">
    <location>
        <begin position="184"/>
        <end position="187"/>
    </location>
    <ligand>
        <name>ATP</name>
        <dbReference type="ChEBI" id="CHEBI:30616"/>
    </ligand>
</feature>
<dbReference type="Gene3D" id="3.30.1300.10">
    <property type="entry name" value="Pantoate-beta-alanine ligase, C-terminal domain"/>
    <property type="match status" value="1"/>
</dbReference>
<dbReference type="InterPro" id="IPR004821">
    <property type="entry name" value="Cyt_trans-like"/>
</dbReference>
<accession>A0ABR9AQS0</accession>
<evidence type="ECO:0000256" key="6">
    <source>
        <dbReference type="ARBA" id="ARBA00022840"/>
    </source>
</evidence>
<comment type="catalytic activity">
    <reaction evidence="7 8">
        <text>(R)-pantoate + beta-alanine + ATP = (R)-pantothenate + AMP + diphosphate + H(+)</text>
        <dbReference type="Rhea" id="RHEA:10912"/>
        <dbReference type="ChEBI" id="CHEBI:15378"/>
        <dbReference type="ChEBI" id="CHEBI:15980"/>
        <dbReference type="ChEBI" id="CHEBI:29032"/>
        <dbReference type="ChEBI" id="CHEBI:30616"/>
        <dbReference type="ChEBI" id="CHEBI:33019"/>
        <dbReference type="ChEBI" id="CHEBI:57966"/>
        <dbReference type="ChEBI" id="CHEBI:456215"/>
        <dbReference type="EC" id="6.3.2.1"/>
    </reaction>
</comment>
<dbReference type="Pfam" id="PF02569">
    <property type="entry name" value="Pantoate_ligase"/>
    <property type="match status" value="1"/>
</dbReference>
<evidence type="ECO:0000256" key="4">
    <source>
        <dbReference type="ARBA" id="ARBA00022655"/>
    </source>
</evidence>
<dbReference type="Gene3D" id="3.40.50.620">
    <property type="entry name" value="HUPs"/>
    <property type="match status" value="1"/>
</dbReference>
<comment type="function">
    <text evidence="8">Catalyzes the condensation of pantoate with beta-alanine in an ATP-dependent reaction via a pantoyl-adenylate intermediate.</text>
</comment>
<dbReference type="EC" id="6.3.2.1" evidence="8"/>
<organism evidence="9 10">
    <name type="scientific">Echinicola arenosa</name>
    <dbReference type="NCBI Taxonomy" id="2774144"/>
    <lineage>
        <taxon>Bacteria</taxon>
        <taxon>Pseudomonadati</taxon>
        <taxon>Bacteroidota</taxon>
        <taxon>Cytophagia</taxon>
        <taxon>Cytophagales</taxon>
        <taxon>Cyclobacteriaceae</taxon>
        <taxon>Echinicola</taxon>
    </lineage>
</organism>
<keyword evidence="5 8" id="KW-0547">Nucleotide-binding</keyword>
<evidence type="ECO:0000313" key="10">
    <source>
        <dbReference type="Proteomes" id="UP000647133"/>
    </source>
</evidence>
<comment type="miscellaneous">
    <text evidence="8">The reaction proceeds by a bi uni uni bi ping pong mechanism.</text>
</comment>
<protein>
    <recommendedName>
        <fullName evidence="8">Pantothenate synthetase</fullName>
        <shortName evidence="8">PS</shortName>
        <ecNumber evidence="8">6.3.2.1</ecNumber>
    </recommendedName>
    <alternativeName>
        <fullName evidence="8">Pantoate--beta-alanine ligase</fullName>
    </alternativeName>
    <alternativeName>
        <fullName evidence="8">Pantoate-activating enzyme</fullName>
    </alternativeName>
</protein>
<keyword evidence="8" id="KW-0963">Cytoplasm</keyword>
<evidence type="ECO:0000256" key="5">
    <source>
        <dbReference type="ARBA" id="ARBA00022741"/>
    </source>
</evidence>
<dbReference type="NCBIfam" id="TIGR00018">
    <property type="entry name" value="panC"/>
    <property type="match status" value="1"/>
</dbReference>
<dbReference type="InterPro" id="IPR014729">
    <property type="entry name" value="Rossmann-like_a/b/a_fold"/>
</dbReference>
<evidence type="ECO:0000256" key="3">
    <source>
        <dbReference type="ARBA" id="ARBA00022598"/>
    </source>
</evidence>
<feature type="binding site" evidence="8">
    <location>
        <position position="61"/>
    </location>
    <ligand>
        <name>beta-alanine</name>
        <dbReference type="ChEBI" id="CHEBI:57966"/>
    </ligand>
</feature>
<evidence type="ECO:0000256" key="2">
    <source>
        <dbReference type="ARBA" id="ARBA00009256"/>
    </source>
</evidence>
<keyword evidence="6 8" id="KW-0067">ATP-binding</keyword>
<dbReference type="RefSeq" id="WP_192011928.1">
    <property type="nucleotide sequence ID" value="NZ_JACYTQ010000010.1"/>
</dbReference>
<comment type="similarity">
    <text evidence="2 8">Belongs to the pantothenate synthetase family.</text>
</comment>
<dbReference type="InterPro" id="IPR042176">
    <property type="entry name" value="Pantoate_ligase_C"/>
</dbReference>
<comment type="caution">
    <text evidence="9">The sequence shown here is derived from an EMBL/GenBank/DDBJ whole genome shotgun (WGS) entry which is preliminary data.</text>
</comment>
<name>A0ABR9AQS0_9BACT</name>
<evidence type="ECO:0000256" key="7">
    <source>
        <dbReference type="ARBA" id="ARBA00048258"/>
    </source>
</evidence>
<dbReference type="SUPFAM" id="SSF52374">
    <property type="entry name" value="Nucleotidylyl transferase"/>
    <property type="match status" value="1"/>
</dbReference>
<keyword evidence="3 8" id="KW-0436">Ligase</keyword>
<feature type="binding site" evidence="8">
    <location>
        <begin position="30"/>
        <end position="37"/>
    </location>
    <ligand>
        <name>ATP</name>
        <dbReference type="ChEBI" id="CHEBI:30616"/>
    </ligand>
</feature>
<feature type="binding site" evidence="8">
    <location>
        <position position="61"/>
    </location>
    <ligand>
        <name>(R)-pantoate</name>
        <dbReference type="ChEBI" id="CHEBI:15980"/>
    </ligand>
</feature>
<dbReference type="PANTHER" id="PTHR21299:SF1">
    <property type="entry name" value="PANTOATE--BETA-ALANINE LIGASE"/>
    <property type="match status" value="1"/>
</dbReference>
<dbReference type="NCBIfam" id="TIGR00125">
    <property type="entry name" value="cyt_tran_rel"/>
    <property type="match status" value="1"/>
</dbReference>
<dbReference type="GO" id="GO:0004592">
    <property type="term" value="F:pantoate-beta-alanine ligase activity"/>
    <property type="evidence" value="ECO:0007669"/>
    <property type="project" value="UniProtKB-EC"/>
</dbReference>
<feature type="active site" description="Proton donor" evidence="8">
    <location>
        <position position="37"/>
    </location>
</feature>
<feature type="binding site" evidence="8">
    <location>
        <begin position="147"/>
        <end position="150"/>
    </location>
    <ligand>
        <name>ATP</name>
        <dbReference type="ChEBI" id="CHEBI:30616"/>
    </ligand>
</feature>
<dbReference type="CDD" id="cd00560">
    <property type="entry name" value="PanC"/>
    <property type="match status" value="1"/>
</dbReference>
<dbReference type="HAMAP" id="MF_00158">
    <property type="entry name" value="PanC"/>
    <property type="match status" value="1"/>
</dbReference>
<comment type="subunit">
    <text evidence="8">Homodimer.</text>
</comment>